<keyword evidence="3" id="KW-1185">Reference proteome</keyword>
<evidence type="ECO:0000313" key="3">
    <source>
        <dbReference type="Proteomes" id="UP001526201"/>
    </source>
</evidence>
<reference evidence="2 3" key="1">
    <citation type="journal article" date="2022" name="BMC Genomics">
        <title>Comparative genome analysis of mycobacteria focusing on tRNA and non-coding RNA.</title>
        <authorList>
            <person name="Behra P.R.K."/>
            <person name="Pettersson B.M.F."/>
            <person name="Ramesh M."/>
            <person name="Das S."/>
            <person name="Dasgupta S."/>
            <person name="Kirsebom L.A."/>
        </authorList>
    </citation>
    <scope>NUCLEOTIDE SEQUENCE [LARGE SCALE GENOMIC DNA]</scope>
    <source>
        <strain evidence="2 3">DSM 44078</strain>
    </source>
</reference>
<evidence type="ECO:0000256" key="1">
    <source>
        <dbReference type="SAM" id="Phobius"/>
    </source>
</evidence>
<feature type="transmembrane region" description="Helical" evidence="1">
    <location>
        <begin position="56"/>
        <end position="77"/>
    </location>
</feature>
<name>A0ABT3C8U5_9MYCO</name>
<evidence type="ECO:0000313" key="2">
    <source>
        <dbReference type="EMBL" id="MCV7225872.1"/>
    </source>
</evidence>
<feature type="transmembrane region" description="Helical" evidence="1">
    <location>
        <begin position="12"/>
        <end position="36"/>
    </location>
</feature>
<feature type="transmembrane region" description="Helical" evidence="1">
    <location>
        <begin position="84"/>
        <end position="105"/>
    </location>
</feature>
<gene>
    <name evidence="2" type="ORF">H7J73_07480</name>
</gene>
<accession>A0ABT3C8U5</accession>
<proteinExistence type="predicted"/>
<keyword evidence="1" id="KW-0472">Membrane</keyword>
<organism evidence="2 3">
    <name type="scientific">Mycolicibacterium komossense</name>
    <dbReference type="NCBI Taxonomy" id="1779"/>
    <lineage>
        <taxon>Bacteria</taxon>
        <taxon>Bacillati</taxon>
        <taxon>Actinomycetota</taxon>
        <taxon>Actinomycetes</taxon>
        <taxon>Mycobacteriales</taxon>
        <taxon>Mycobacteriaceae</taxon>
        <taxon>Mycolicibacterium</taxon>
    </lineage>
</organism>
<dbReference type="RefSeq" id="WP_264066715.1">
    <property type="nucleotide sequence ID" value="NZ_JACKTY010000020.1"/>
</dbReference>
<dbReference type="EMBL" id="JACKTY010000020">
    <property type="protein sequence ID" value="MCV7225872.1"/>
    <property type="molecule type" value="Genomic_DNA"/>
</dbReference>
<dbReference type="Proteomes" id="UP001526201">
    <property type="component" value="Unassembled WGS sequence"/>
</dbReference>
<sequence length="107" mass="11530">MTPEHTGRRTTLTNWVLALLTIPGAAAAMFFAYGAVLGTSACSAQACEHLPSETAYTVMLYGPPVIAVVAVVLSFFTARLPRGYLVPVVAWILLIVDVVVMFFAFQH</sequence>
<keyword evidence="1" id="KW-0812">Transmembrane</keyword>
<protein>
    <recommendedName>
        <fullName evidence="4">Integral membrane protein</fullName>
    </recommendedName>
</protein>
<comment type="caution">
    <text evidence="2">The sequence shown here is derived from an EMBL/GenBank/DDBJ whole genome shotgun (WGS) entry which is preliminary data.</text>
</comment>
<keyword evidence="1" id="KW-1133">Transmembrane helix</keyword>
<evidence type="ECO:0008006" key="4">
    <source>
        <dbReference type="Google" id="ProtNLM"/>
    </source>
</evidence>